<gene>
    <name evidence="1" type="ORF">FZO89_07870</name>
</gene>
<evidence type="ECO:0000313" key="2">
    <source>
        <dbReference type="Proteomes" id="UP000324973"/>
    </source>
</evidence>
<protein>
    <submittedName>
        <fullName evidence="1">Response regulator</fullName>
    </submittedName>
</protein>
<evidence type="ECO:0000313" key="1">
    <source>
        <dbReference type="EMBL" id="TYT26183.1"/>
    </source>
</evidence>
<keyword evidence="2" id="KW-1185">Reference proteome</keyword>
<name>A0A5D4XQF2_9GAMM</name>
<dbReference type="AlphaFoldDB" id="A0A5D4XQF2"/>
<dbReference type="SUPFAM" id="SSF52172">
    <property type="entry name" value="CheY-like"/>
    <property type="match status" value="1"/>
</dbReference>
<sequence length="376" mass="42315">MEWRVLIVDDLEADDVREVIEGNKTVAEPDFISCIPCSSFSEAVDLLKKERFDLVILDLKDDAASNQESLAGERVFEELKKCRFMPVIFHTGYPHKVKELTSPFVKVVTRSEWEHLRQMIREVLATKLPSLIRHIEEEQRVFMWESAEKIWINDLDKDNAADLVFLLARRLANLLSGDVVRKFLEIEGANGAPKIDTIHAVELYIYPPISTDFLFGDIFQKSRNGDAEYYVALTPSCDHAQDKAEHILLARCEKLADTQAGEGAAAALAEKLGISNGVKGKLTKYIRDNSSPVDRFKYLPGTSFLPDLLIDLQALIAVAPEVMTGEPCEYERVASLDSPFAESLQAKLVRYMGRIGTPDVDADLALQRFLTRITPE</sequence>
<organism evidence="1 2">
    <name type="scientific">Luteimonas viscosa</name>
    <dbReference type="NCBI Taxonomy" id="1132694"/>
    <lineage>
        <taxon>Bacteria</taxon>
        <taxon>Pseudomonadati</taxon>
        <taxon>Pseudomonadota</taxon>
        <taxon>Gammaproteobacteria</taxon>
        <taxon>Lysobacterales</taxon>
        <taxon>Lysobacteraceae</taxon>
        <taxon>Luteimonas</taxon>
    </lineage>
</organism>
<dbReference type="InterPro" id="IPR011006">
    <property type="entry name" value="CheY-like_superfamily"/>
</dbReference>
<accession>A0A5D4XQF2</accession>
<dbReference type="RefSeq" id="WP_149102733.1">
    <property type="nucleotide sequence ID" value="NZ_VTFT01000001.1"/>
</dbReference>
<dbReference type="Gene3D" id="3.40.50.2300">
    <property type="match status" value="1"/>
</dbReference>
<comment type="caution">
    <text evidence="1">The sequence shown here is derived from an EMBL/GenBank/DDBJ whole genome shotgun (WGS) entry which is preliminary data.</text>
</comment>
<dbReference type="OrthoDB" id="8478724at2"/>
<dbReference type="Proteomes" id="UP000324973">
    <property type="component" value="Unassembled WGS sequence"/>
</dbReference>
<reference evidence="1 2" key="1">
    <citation type="submission" date="2019-08" db="EMBL/GenBank/DDBJ databases">
        <title>Luteimonas viscosus sp. nov., isolated from soil of a sunflower field.</title>
        <authorList>
            <person name="Jianli Z."/>
            <person name="Ying Z."/>
        </authorList>
    </citation>
    <scope>NUCLEOTIDE SEQUENCE [LARGE SCALE GENOMIC DNA]</scope>
    <source>
        <strain evidence="1 2">XBU10</strain>
    </source>
</reference>
<dbReference type="EMBL" id="VTFT01000001">
    <property type="protein sequence ID" value="TYT26183.1"/>
    <property type="molecule type" value="Genomic_DNA"/>
</dbReference>
<proteinExistence type="predicted"/>